<proteinExistence type="predicted"/>
<dbReference type="Proteomes" id="UP000650616">
    <property type="component" value="Unassembled WGS sequence"/>
</dbReference>
<reference evidence="2 3" key="1">
    <citation type="submission" date="2015-08" db="EMBL/GenBank/DDBJ databases">
        <title>Comparative genomics of the Campylobacter concisus group.</title>
        <authorList>
            <person name="Yee E."/>
            <person name="Chapman M.H."/>
            <person name="Huynh S."/>
            <person name="Bono J.L."/>
            <person name="On S.L."/>
            <person name="St Leger J."/>
            <person name="Foster G."/>
            <person name="Parker C.T."/>
            <person name="Miller W.G."/>
        </authorList>
    </citation>
    <scope>NUCLEOTIDE SEQUENCE [LARGE SCALE GENOMIC DNA]</scope>
    <source>
        <strain evidence="2 3">RM9337</strain>
    </source>
</reference>
<sequence length="149" mass="17179">MSIFCTVFFGCATLNPQRSDALQVTIISPMLKINDTGFLHAYKNSLNLQIYSLGVNSANIKINSQICVNRACYDKLEFNRKFFLQEHYENFLSDILQKKHIYNSKGVIQTSCGFDQNISNNSIKYEVCDNYVKFIDTQNKVKIIIKELK</sequence>
<dbReference type="EMBL" id="JADBHS010000016">
    <property type="protein sequence ID" value="MBE2987023.1"/>
    <property type="molecule type" value="Genomic_DNA"/>
</dbReference>
<name>A0AAW3ZSS2_9BACT</name>
<reference evidence="1 4" key="2">
    <citation type="submission" date="2020-10" db="EMBL/GenBank/DDBJ databases">
        <title>Campylobacter californiensis sp. nov. isolated from cattle and feral swine in California.</title>
        <authorList>
            <person name="Miller W.G."/>
        </authorList>
    </citation>
    <scope>NUCLEOTIDE SEQUENCE [LARGE SCALE GENOMIC DNA]</scope>
    <source>
        <strain evidence="1 4">RM12919</strain>
    </source>
</reference>
<comment type="caution">
    <text evidence="2">The sequence shown here is derived from an EMBL/GenBank/DDBJ whole genome shotgun (WGS) entry which is preliminary data.</text>
</comment>
<gene>
    <name evidence="1" type="ORF">CCAL12919_07810</name>
    <name evidence="2" type="ORF">CCAL9337_01645</name>
</gene>
<evidence type="ECO:0000313" key="3">
    <source>
        <dbReference type="Proteomes" id="UP000650616"/>
    </source>
</evidence>
<dbReference type="Proteomes" id="UP001318760">
    <property type="component" value="Unassembled WGS sequence"/>
</dbReference>
<evidence type="ECO:0008006" key="5">
    <source>
        <dbReference type="Google" id="ProtNLM"/>
    </source>
</evidence>
<dbReference type="AlphaFoldDB" id="A0AAW3ZSS2"/>
<evidence type="ECO:0000313" key="1">
    <source>
        <dbReference type="EMBL" id="MBE2987023.1"/>
    </source>
</evidence>
<evidence type="ECO:0000313" key="2">
    <source>
        <dbReference type="EMBL" id="MBE3607434.1"/>
    </source>
</evidence>
<protein>
    <recommendedName>
        <fullName evidence="5">Lipoprotein</fullName>
    </recommendedName>
</protein>
<dbReference type="EMBL" id="LIWG01000001">
    <property type="protein sequence ID" value="MBE3607434.1"/>
    <property type="molecule type" value="Genomic_DNA"/>
</dbReference>
<evidence type="ECO:0000313" key="4">
    <source>
        <dbReference type="Proteomes" id="UP001318760"/>
    </source>
</evidence>
<keyword evidence="3" id="KW-1185">Reference proteome</keyword>
<organism evidence="2 3">
    <name type="scientific">Campylobacter californiensis</name>
    <dbReference type="NCBI Taxonomy" id="1032243"/>
    <lineage>
        <taxon>Bacteria</taxon>
        <taxon>Pseudomonadati</taxon>
        <taxon>Campylobacterota</taxon>
        <taxon>Epsilonproteobacteria</taxon>
        <taxon>Campylobacterales</taxon>
        <taxon>Campylobacteraceae</taxon>
        <taxon>Campylobacter</taxon>
    </lineage>
</organism>
<accession>A0AAW3ZSS2</accession>